<gene>
    <name evidence="1" type="ORF">GQ55_2G184500</name>
</gene>
<dbReference type="EMBL" id="CM009750">
    <property type="protein sequence ID" value="PUZ70013.1"/>
    <property type="molecule type" value="Genomic_DNA"/>
</dbReference>
<accession>A0A2T7EQB4</accession>
<protein>
    <submittedName>
        <fullName evidence="1">Uncharacterized protein</fullName>
    </submittedName>
</protein>
<evidence type="ECO:0000313" key="1">
    <source>
        <dbReference type="EMBL" id="PUZ70013.1"/>
    </source>
</evidence>
<dbReference type="Gramene" id="PUZ70013">
    <property type="protein sequence ID" value="PUZ70013"/>
    <property type="gene ID" value="GQ55_2G184500"/>
</dbReference>
<dbReference type="AlphaFoldDB" id="A0A2T7EQB4"/>
<name>A0A2T7EQB4_9POAL</name>
<sequence>MKKRVLVFVLNWVILYLLSRVLQLATSCLATCIAGTRTGVCRSKLERWCIEGEQLKQASRWLTGELWLKSTSVPLIGQFV</sequence>
<reference evidence="1 2" key="1">
    <citation type="submission" date="2018-04" db="EMBL/GenBank/DDBJ databases">
        <title>WGS assembly of Panicum hallii var. hallii HAL2.</title>
        <authorList>
            <person name="Lovell J."/>
            <person name="Jenkins J."/>
            <person name="Lowry D."/>
            <person name="Mamidi S."/>
            <person name="Sreedasyam A."/>
            <person name="Weng X."/>
            <person name="Barry K."/>
            <person name="Bonette J."/>
            <person name="Campitelli B."/>
            <person name="Daum C."/>
            <person name="Gordon S."/>
            <person name="Gould B."/>
            <person name="Lipzen A."/>
            <person name="MacQueen A."/>
            <person name="Palacio-Mejia J."/>
            <person name="Plott C."/>
            <person name="Shakirov E."/>
            <person name="Shu S."/>
            <person name="Yoshinaga Y."/>
            <person name="Zane M."/>
            <person name="Rokhsar D."/>
            <person name="Grimwood J."/>
            <person name="Schmutz J."/>
            <person name="Juenger T."/>
        </authorList>
    </citation>
    <scope>NUCLEOTIDE SEQUENCE [LARGE SCALE GENOMIC DNA]</scope>
    <source>
        <strain evidence="2">cv. HAL2</strain>
    </source>
</reference>
<dbReference type="Proteomes" id="UP000244336">
    <property type="component" value="Chromosome 2"/>
</dbReference>
<evidence type="ECO:0000313" key="2">
    <source>
        <dbReference type="Proteomes" id="UP000244336"/>
    </source>
</evidence>
<organism evidence="1 2">
    <name type="scientific">Panicum hallii var. hallii</name>
    <dbReference type="NCBI Taxonomy" id="1504633"/>
    <lineage>
        <taxon>Eukaryota</taxon>
        <taxon>Viridiplantae</taxon>
        <taxon>Streptophyta</taxon>
        <taxon>Embryophyta</taxon>
        <taxon>Tracheophyta</taxon>
        <taxon>Spermatophyta</taxon>
        <taxon>Magnoliopsida</taxon>
        <taxon>Liliopsida</taxon>
        <taxon>Poales</taxon>
        <taxon>Poaceae</taxon>
        <taxon>PACMAD clade</taxon>
        <taxon>Panicoideae</taxon>
        <taxon>Panicodae</taxon>
        <taxon>Paniceae</taxon>
        <taxon>Panicinae</taxon>
        <taxon>Panicum</taxon>
        <taxon>Panicum sect. Panicum</taxon>
    </lineage>
</organism>
<keyword evidence="2" id="KW-1185">Reference proteome</keyword>
<proteinExistence type="predicted"/>